<evidence type="ECO:0000256" key="3">
    <source>
        <dbReference type="ARBA" id="ARBA00011991"/>
    </source>
</evidence>
<evidence type="ECO:0000256" key="6">
    <source>
        <dbReference type="ARBA" id="ARBA00022676"/>
    </source>
</evidence>
<proteinExistence type="inferred from homology"/>
<dbReference type="InterPro" id="IPR023195">
    <property type="entry name" value="Nict_dMeBzImd_PRibTrfase_N"/>
</dbReference>
<dbReference type="InterPro" id="IPR036087">
    <property type="entry name" value="Nict_dMeBzImd_PRibTrfase_sf"/>
</dbReference>
<evidence type="ECO:0000256" key="2">
    <source>
        <dbReference type="ARBA" id="ARBA00007110"/>
    </source>
</evidence>
<dbReference type="CDD" id="cd02439">
    <property type="entry name" value="DMB-PRT_CobT"/>
    <property type="match status" value="1"/>
</dbReference>
<protein>
    <recommendedName>
        <fullName evidence="4 10">Nicotinate-nucleotide--dimethylbenzimidazole phosphoribosyltransferase</fullName>
        <shortName evidence="10">NN:DBI PRT</shortName>
        <ecNumber evidence="3 10">2.4.2.21</ecNumber>
    </recommendedName>
    <alternativeName>
        <fullName evidence="8 10">N(1)-alpha-phosphoribosyltransferase</fullName>
    </alternativeName>
</protein>
<dbReference type="NCBIfam" id="NF000996">
    <property type="entry name" value="PRK00105.1"/>
    <property type="match status" value="1"/>
</dbReference>
<keyword evidence="7 10" id="KW-0808">Transferase</keyword>
<feature type="active site" description="Proton acceptor" evidence="10">
    <location>
        <position position="320"/>
    </location>
</feature>
<dbReference type="Proteomes" id="UP000315901">
    <property type="component" value="Unassembled WGS sequence"/>
</dbReference>
<dbReference type="AlphaFoldDB" id="A0A501X1Y7"/>
<evidence type="ECO:0000256" key="9">
    <source>
        <dbReference type="ARBA" id="ARBA00047340"/>
    </source>
</evidence>
<dbReference type="OrthoDB" id="9781491at2"/>
<comment type="caution">
    <text evidence="11">The sequence shown here is derived from an EMBL/GenBank/DDBJ whole genome shotgun (WGS) entry which is preliminary data.</text>
</comment>
<evidence type="ECO:0000256" key="5">
    <source>
        <dbReference type="ARBA" id="ARBA00022573"/>
    </source>
</evidence>
<dbReference type="NCBIfam" id="TIGR03160">
    <property type="entry name" value="cobT_DBIPRT"/>
    <property type="match status" value="1"/>
</dbReference>
<dbReference type="HAMAP" id="MF_00230">
    <property type="entry name" value="CobT"/>
    <property type="match status" value="1"/>
</dbReference>
<reference evidence="11 12" key="1">
    <citation type="submission" date="2019-06" db="EMBL/GenBank/DDBJ databases">
        <title>A novel bacterium of genus Marinomonas, isolated from coastal sand.</title>
        <authorList>
            <person name="Huang H."/>
            <person name="Mo K."/>
            <person name="Hu Y."/>
        </authorList>
    </citation>
    <scope>NUCLEOTIDE SEQUENCE [LARGE SCALE GENOMIC DNA]</scope>
    <source>
        <strain evidence="11 12">HB171799</strain>
    </source>
</reference>
<dbReference type="PANTHER" id="PTHR43463:SF1">
    <property type="entry name" value="NICOTINATE-NUCLEOTIDE--DIMETHYLBENZIMIDAZOLE PHOSPHORIBOSYLTRANSFERASE"/>
    <property type="match status" value="1"/>
</dbReference>
<evidence type="ECO:0000256" key="7">
    <source>
        <dbReference type="ARBA" id="ARBA00022679"/>
    </source>
</evidence>
<evidence type="ECO:0000313" key="11">
    <source>
        <dbReference type="EMBL" id="TPE54488.1"/>
    </source>
</evidence>
<dbReference type="GO" id="GO:0009236">
    <property type="term" value="P:cobalamin biosynthetic process"/>
    <property type="evidence" value="ECO:0007669"/>
    <property type="project" value="UniProtKB-UniRule"/>
</dbReference>
<organism evidence="11 12">
    <name type="scientific">Maribrevibacterium harenarium</name>
    <dbReference type="NCBI Taxonomy" id="2589817"/>
    <lineage>
        <taxon>Bacteria</taxon>
        <taxon>Pseudomonadati</taxon>
        <taxon>Pseudomonadota</taxon>
        <taxon>Gammaproteobacteria</taxon>
        <taxon>Oceanospirillales</taxon>
        <taxon>Oceanospirillaceae</taxon>
        <taxon>Maribrevibacterium</taxon>
    </lineage>
</organism>
<dbReference type="Pfam" id="PF02277">
    <property type="entry name" value="DBI_PRT"/>
    <property type="match status" value="1"/>
</dbReference>
<evidence type="ECO:0000313" key="12">
    <source>
        <dbReference type="Proteomes" id="UP000315901"/>
    </source>
</evidence>
<keyword evidence="5 10" id="KW-0169">Cobalamin biosynthesis</keyword>
<evidence type="ECO:0000256" key="10">
    <source>
        <dbReference type="HAMAP-Rule" id="MF_00230"/>
    </source>
</evidence>
<dbReference type="Gene3D" id="1.10.1610.10">
    <property type="match status" value="1"/>
</dbReference>
<evidence type="ECO:0000256" key="4">
    <source>
        <dbReference type="ARBA" id="ARBA00015486"/>
    </source>
</evidence>
<dbReference type="EMBL" id="VFRR01000005">
    <property type="protein sequence ID" value="TPE54488.1"/>
    <property type="molecule type" value="Genomic_DNA"/>
</dbReference>
<accession>A0A501X1Y7</accession>
<evidence type="ECO:0000256" key="8">
    <source>
        <dbReference type="ARBA" id="ARBA00030686"/>
    </source>
</evidence>
<keyword evidence="6 10" id="KW-0328">Glycosyltransferase</keyword>
<dbReference type="GO" id="GO:0008939">
    <property type="term" value="F:nicotinate-nucleotide-dimethylbenzimidazole phosphoribosyltransferase activity"/>
    <property type="evidence" value="ECO:0007669"/>
    <property type="project" value="UniProtKB-UniRule"/>
</dbReference>
<sequence>MSTCKIAPVSGAMDEQIAHGINTKTKPLGSLGLLEKYAAKLAAIQQTLTPSVSKAQMLVFAGDHGVCAQGFSAFPAEVTPQMVHNFLHGGAAVSVFCQQHHVPLLVVDVGVNVEFTAHPLLCRAKVARGTYDFTVRPALELEQVEQALTVGRQRVRHSIEQYGTELFLFGEMGIGNTGVSSCLMSAILGISPEQTVGRGTGLDDDGVARKAMLIQRAFDRVKKEHGGSPGAWPLELVLQEFGGLEILAIAGAMLESAAHGRAFLVDGFICTVALLIAEQVNQHVLDYALFAHQSNEQAHQTLLEHFNAEPVLDLGLRLGEGSGAILAYPLLQSACVFLGQMASFESAGVADGSS</sequence>
<dbReference type="SUPFAM" id="SSF52733">
    <property type="entry name" value="Nicotinate mononucleotide:5,6-dimethylbenzimidazole phosphoribosyltransferase (CobT)"/>
    <property type="match status" value="1"/>
</dbReference>
<dbReference type="InterPro" id="IPR017846">
    <property type="entry name" value="Nict_dMeBzImd_PRibTrfase_bact"/>
</dbReference>
<keyword evidence="12" id="KW-1185">Reference proteome</keyword>
<comment type="function">
    <text evidence="10">Catalyzes the synthesis of alpha-ribazole-5'-phosphate from nicotinate mononucleotide (NAMN) and 5,6-dimethylbenzimidazole (DMB).</text>
</comment>
<dbReference type="EC" id="2.4.2.21" evidence="3 10"/>
<gene>
    <name evidence="10 11" type="primary">cobT</name>
    <name evidence="11" type="ORF">FJM67_04300</name>
</gene>
<dbReference type="Gene3D" id="3.40.50.10210">
    <property type="match status" value="1"/>
</dbReference>
<comment type="similarity">
    <text evidence="2 10">Belongs to the CobT family.</text>
</comment>
<comment type="pathway">
    <text evidence="1 10">Nucleoside biosynthesis; alpha-ribazole biosynthesis; alpha-ribazole from 5,6-dimethylbenzimidazole: step 1/2.</text>
</comment>
<comment type="catalytic activity">
    <reaction evidence="9 10">
        <text>5,6-dimethylbenzimidazole + nicotinate beta-D-ribonucleotide = alpha-ribazole 5'-phosphate + nicotinate + H(+)</text>
        <dbReference type="Rhea" id="RHEA:11196"/>
        <dbReference type="ChEBI" id="CHEBI:15378"/>
        <dbReference type="ChEBI" id="CHEBI:15890"/>
        <dbReference type="ChEBI" id="CHEBI:32544"/>
        <dbReference type="ChEBI" id="CHEBI:57502"/>
        <dbReference type="ChEBI" id="CHEBI:57918"/>
        <dbReference type="EC" id="2.4.2.21"/>
    </reaction>
</comment>
<dbReference type="PANTHER" id="PTHR43463">
    <property type="entry name" value="NICOTINATE-NUCLEOTIDE--DIMETHYLBENZIMIDAZOLE PHOSPHORIBOSYLTRANSFERASE"/>
    <property type="match status" value="1"/>
</dbReference>
<dbReference type="InterPro" id="IPR003200">
    <property type="entry name" value="Nict_dMeBzImd_PRibTrfase"/>
</dbReference>
<dbReference type="FunFam" id="3.40.50.10210:FF:000001">
    <property type="entry name" value="Nicotinate-nucleotide--dimethylbenzimidazole phosphoribosyltransferase"/>
    <property type="match status" value="1"/>
</dbReference>
<dbReference type="UniPathway" id="UPA00061">
    <property type="reaction ID" value="UER00516"/>
</dbReference>
<name>A0A501X1Y7_9GAMM</name>
<evidence type="ECO:0000256" key="1">
    <source>
        <dbReference type="ARBA" id="ARBA00005049"/>
    </source>
</evidence>